<evidence type="ECO:0000313" key="7">
    <source>
        <dbReference type="EMBL" id="MCW3482455.1"/>
    </source>
</evidence>
<dbReference type="Pfam" id="PF04542">
    <property type="entry name" value="Sigma70_r2"/>
    <property type="match status" value="1"/>
</dbReference>
<dbReference type="NCBIfam" id="TIGR02937">
    <property type="entry name" value="sigma70-ECF"/>
    <property type="match status" value="1"/>
</dbReference>
<feature type="domain" description="RNA polymerase sigma factor 70 region 4 type 2" evidence="6">
    <location>
        <begin position="123"/>
        <end position="173"/>
    </location>
</feature>
<dbReference type="SUPFAM" id="SSF88946">
    <property type="entry name" value="Sigma2 domain of RNA polymerase sigma factors"/>
    <property type="match status" value="1"/>
</dbReference>
<evidence type="ECO:0000256" key="2">
    <source>
        <dbReference type="ARBA" id="ARBA00023015"/>
    </source>
</evidence>
<evidence type="ECO:0000313" key="8">
    <source>
        <dbReference type="Proteomes" id="UP001207742"/>
    </source>
</evidence>
<evidence type="ECO:0000259" key="5">
    <source>
        <dbReference type="Pfam" id="PF04542"/>
    </source>
</evidence>
<dbReference type="RefSeq" id="WP_264726843.1">
    <property type="nucleotide sequence ID" value="NZ_JAPDNR010000001.1"/>
</dbReference>
<dbReference type="Gene3D" id="1.10.1740.10">
    <property type="match status" value="1"/>
</dbReference>
<dbReference type="SUPFAM" id="SSF88659">
    <property type="entry name" value="Sigma3 and sigma4 domains of RNA polymerase sigma factors"/>
    <property type="match status" value="1"/>
</dbReference>
<evidence type="ECO:0000256" key="1">
    <source>
        <dbReference type="ARBA" id="ARBA00010641"/>
    </source>
</evidence>
<dbReference type="InterPro" id="IPR013324">
    <property type="entry name" value="RNA_pol_sigma_r3/r4-like"/>
</dbReference>
<dbReference type="InterPro" id="IPR007627">
    <property type="entry name" value="RNA_pol_sigma70_r2"/>
</dbReference>
<dbReference type="InterPro" id="IPR013325">
    <property type="entry name" value="RNA_pol_sigma_r2"/>
</dbReference>
<sequence>MSLLSDTALLERIRQDDVQAFKILYDRFWESLFLFAMKRLKNEADAKDVVQEMLIRLWVRRHTLNIETTLGAYLASAAHYEVLRAISGAIKDAQRRENIATRILPGFASLLDPVQLKELESLLEREVDKLPLRMQQVYRLSREEELSIPEIAARLGVAERTVRNQLNTALHKLHYGLKEAYILSILLC</sequence>
<evidence type="ECO:0000256" key="4">
    <source>
        <dbReference type="ARBA" id="ARBA00023163"/>
    </source>
</evidence>
<dbReference type="InterPro" id="IPR036388">
    <property type="entry name" value="WH-like_DNA-bd_sf"/>
</dbReference>
<dbReference type="PANTHER" id="PTHR43133:SF46">
    <property type="entry name" value="RNA POLYMERASE SIGMA-70 FACTOR ECF SUBFAMILY"/>
    <property type="match status" value="1"/>
</dbReference>
<dbReference type="InterPro" id="IPR039425">
    <property type="entry name" value="RNA_pol_sigma-70-like"/>
</dbReference>
<organism evidence="7 8">
    <name type="scientific">Chitinophaga nivalis</name>
    <dbReference type="NCBI Taxonomy" id="2991709"/>
    <lineage>
        <taxon>Bacteria</taxon>
        <taxon>Pseudomonadati</taxon>
        <taxon>Bacteroidota</taxon>
        <taxon>Chitinophagia</taxon>
        <taxon>Chitinophagales</taxon>
        <taxon>Chitinophagaceae</taxon>
        <taxon>Chitinophaga</taxon>
    </lineage>
</organism>
<name>A0ABT3IF74_9BACT</name>
<gene>
    <name evidence="7" type="ORF">OL497_00985</name>
</gene>
<dbReference type="InterPro" id="IPR013249">
    <property type="entry name" value="RNA_pol_sigma70_r4_t2"/>
</dbReference>
<dbReference type="InterPro" id="IPR014284">
    <property type="entry name" value="RNA_pol_sigma-70_dom"/>
</dbReference>
<accession>A0ABT3IF74</accession>
<keyword evidence="3" id="KW-0731">Sigma factor</keyword>
<proteinExistence type="inferred from homology"/>
<keyword evidence="8" id="KW-1185">Reference proteome</keyword>
<feature type="domain" description="RNA polymerase sigma-70 region 2" evidence="5">
    <location>
        <begin position="31"/>
        <end position="86"/>
    </location>
</feature>
<evidence type="ECO:0000256" key="3">
    <source>
        <dbReference type="ARBA" id="ARBA00023082"/>
    </source>
</evidence>
<dbReference type="PANTHER" id="PTHR43133">
    <property type="entry name" value="RNA POLYMERASE ECF-TYPE SIGMA FACTO"/>
    <property type="match status" value="1"/>
</dbReference>
<dbReference type="EMBL" id="JAPDNS010000001">
    <property type="protein sequence ID" value="MCW3482455.1"/>
    <property type="molecule type" value="Genomic_DNA"/>
</dbReference>
<comment type="similarity">
    <text evidence="1">Belongs to the sigma-70 factor family. ECF subfamily.</text>
</comment>
<comment type="caution">
    <text evidence="7">The sequence shown here is derived from an EMBL/GenBank/DDBJ whole genome shotgun (WGS) entry which is preliminary data.</text>
</comment>
<protein>
    <submittedName>
        <fullName evidence="7">Sigma-70 family RNA polymerase sigma factor</fullName>
    </submittedName>
</protein>
<dbReference type="Pfam" id="PF08281">
    <property type="entry name" value="Sigma70_r4_2"/>
    <property type="match status" value="1"/>
</dbReference>
<reference evidence="7 8" key="1">
    <citation type="submission" date="2022-10" db="EMBL/GenBank/DDBJ databases">
        <title>Chitinophaga nivalis PC15 sp. nov., isolated from Pyeongchang county, South Korea.</title>
        <authorList>
            <person name="Trinh H.N."/>
        </authorList>
    </citation>
    <scope>NUCLEOTIDE SEQUENCE [LARGE SCALE GENOMIC DNA]</scope>
    <source>
        <strain evidence="7 8">PC14</strain>
    </source>
</reference>
<evidence type="ECO:0000259" key="6">
    <source>
        <dbReference type="Pfam" id="PF08281"/>
    </source>
</evidence>
<dbReference type="Gene3D" id="1.10.10.10">
    <property type="entry name" value="Winged helix-like DNA-binding domain superfamily/Winged helix DNA-binding domain"/>
    <property type="match status" value="1"/>
</dbReference>
<dbReference type="Proteomes" id="UP001207742">
    <property type="component" value="Unassembled WGS sequence"/>
</dbReference>
<keyword evidence="4" id="KW-0804">Transcription</keyword>
<keyword evidence="2" id="KW-0805">Transcription regulation</keyword>